<comment type="caution">
    <text evidence="2">The sequence shown here is derived from an EMBL/GenBank/DDBJ whole genome shotgun (WGS) entry which is preliminary data.</text>
</comment>
<dbReference type="Proteomes" id="UP000807115">
    <property type="component" value="Chromosome 5"/>
</dbReference>
<reference evidence="2" key="2">
    <citation type="submission" date="2020-10" db="EMBL/GenBank/DDBJ databases">
        <authorList>
            <person name="Cooper E.A."/>
            <person name="Brenton Z.W."/>
            <person name="Flinn B.S."/>
            <person name="Jenkins J."/>
            <person name="Shu S."/>
            <person name="Flowers D."/>
            <person name="Luo F."/>
            <person name="Wang Y."/>
            <person name="Xia P."/>
            <person name="Barry K."/>
            <person name="Daum C."/>
            <person name="Lipzen A."/>
            <person name="Yoshinaga Y."/>
            <person name="Schmutz J."/>
            <person name="Saski C."/>
            <person name="Vermerris W."/>
            <person name="Kresovich S."/>
        </authorList>
    </citation>
    <scope>NUCLEOTIDE SEQUENCE</scope>
</reference>
<feature type="compositionally biased region" description="Basic and acidic residues" evidence="1">
    <location>
        <begin position="31"/>
        <end position="40"/>
    </location>
</feature>
<dbReference type="AlphaFoldDB" id="A0A921R1F9"/>
<name>A0A921R1F9_SORBI</name>
<evidence type="ECO:0000313" key="3">
    <source>
        <dbReference type="Proteomes" id="UP000807115"/>
    </source>
</evidence>
<evidence type="ECO:0000313" key="2">
    <source>
        <dbReference type="EMBL" id="KAG0530902.1"/>
    </source>
</evidence>
<protein>
    <submittedName>
        <fullName evidence="2">Uncharacterized protein</fullName>
    </submittedName>
</protein>
<proteinExistence type="predicted"/>
<accession>A0A921R1F9</accession>
<sequence>MAWVWAPAERARHAGGIVTGMPPAAQASLESNKRERRGDKKRLERRWWCVTCDLMPQPSTAPLPVVDALPSSGVDGRSSSPEVILDSGAAMHVTGCGELLSGPTTRPAPQGSRSFRTRGGEVMDAVAVGSVATRRFLVHQVYQVPGLPLGRGQRAVVVLSVRQLTRLGLAVTFGCEACDVRDRGTGALVGEGHLREEDGFYYLDYLRVPLP</sequence>
<evidence type="ECO:0000256" key="1">
    <source>
        <dbReference type="SAM" id="MobiDB-lite"/>
    </source>
</evidence>
<organism evidence="2 3">
    <name type="scientific">Sorghum bicolor</name>
    <name type="common">Sorghum</name>
    <name type="synonym">Sorghum vulgare</name>
    <dbReference type="NCBI Taxonomy" id="4558"/>
    <lineage>
        <taxon>Eukaryota</taxon>
        <taxon>Viridiplantae</taxon>
        <taxon>Streptophyta</taxon>
        <taxon>Embryophyta</taxon>
        <taxon>Tracheophyta</taxon>
        <taxon>Spermatophyta</taxon>
        <taxon>Magnoliopsida</taxon>
        <taxon>Liliopsida</taxon>
        <taxon>Poales</taxon>
        <taxon>Poaceae</taxon>
        <taxon>PACMAD clade</taxon>
        <taxon>Panicoideae</taxon>
        <taxon>Andropogonodae</taxon>
        <taxon>Andropogoneae</taxon>
        <taxon>Sorghinae</taxon>
        <taxon>Sorghum</taxon>
    </lineage>
</organism>
<gene>
    <name evidence="2" type="ORF">BDA96_05G227100</name>
</gene>
<feature type="region of interest" description="Disordered" evidence="1">
    <location>
        <begin position="18"/>
        <end position="40"/>
    </location>
</feature>
<dbReference type="EMBL" id="CM027684">
    <property type="protein sequence ID" value="KAG0530902.1"/>
    <property type="molecule type" value="Genomic_DNA"/>
</dbReference>
<reference evidence="2" key="1">
    <citation type="journal article" date="2019" name="BMC Genomics">
        <title>A new reference genome for Sorghum bicolor reveals high levels of sequence similarity between sweet and grain genotypes: implications for the genetics of sugar metabolism.</title>
        <authorList>
            <person name="Cooper E.A."/>
            <person name="Brenton Z.W."/>
            <person name="Flinn B.S."/>
            <person name="Jenkins J."/>
            <person name="Shu S."/>
            <person name="Flowers D."/>
            <person name="Luo F."/>
            <person name="Wang Y."/>
            <person name="Xia P."/>
            <person name="Barry K."/>
            <person name="Daum C."/>
            <person name="Lipzen A."/>
            <person name="Yoshinaga Y."/>
            <person name="Schmutz J."/>
            <person name="Saski C."/>
            <person name="Vermerris W."/>
            <person name="Kresovich S."/>
        </authorList>
    </citation>
    <scope>NUCLEOTIDE SEQUENCE</scope>
</reference>